<dbReference type="InterPro" id="IPR011047">
    <property type="entry name" value="Quinoprotein_ADH-like_sf"/>
</dbReference>
<feature type="region of interest" description="Disordered" evidence="1">
    <location>
        <begin position="29"/>
        <end position="79"/>
    </location>
</feature>
<dbReference type="InterPro" id="IPR002372">
    <property type="entry name" value="PQQ_rpt_dom"/>
</dbReference>
<feature type="domain" description="Pyrrolo-quinoline quinone repeat" evidence="2">
    <location>
        <begin position="356"/>
        <end position="445"/>
    </location>
</feature>
<dbReference type="RefSeq" id="WP_336351248.1">
    <property type="nucleotide sequence ID" value="NZ_JAZAQL010000003.1"/>
</dbReference>
<dbReference type="PROSITE" id="PS51318">
    <property type="entry name" value="TAT"/>
    <property type="match status" value="1"/>
</dbReference>
<comment type="caution">
    <text evidence="3">The sequence shown here is derived from an EMBL/GenBank/DDBJ whole genome shotgun (WGS) entry which is preliminary data.</text>
</comment>
<proteinExistence type="predicted"/>
<dbReference type="EMBL" id="JBHSXN010000003">
    <property type="protein sequence ID" value="MFC6954294.1"/>
    <property type="molecule type" value="Genomic_DNA"/>
</dbReference>
<dbReference type="SUPFAM" id="SSF50998">
    <property type="entry name" value="Quinoprotein alcohol dehydrogenase-like"/>
    <property type="match status" value="2"/>
</dbReference>
<evidence type="ECO:0000313" key="3">
    <source>
        <dbReference type="EMBL" id="MFC6954294.1"/>
    </source>
</evidence>
<accession>A0ABD5VLF3</accession>
<dbReference type="InterPro" id="IPR018391">
    <property type="entry name" value="PQQ_b-propeller_rpt"/>
</dbReference>
<dbReference type="SMART" id="SM00564">
    <property type="entry name" value="PQQ"/>
    <property type="match status" value="5"/>
</dbReference>
<organism evidence="3 4">
    <name type="scientific">Halorubellus litoreus</name>
    <dbReference type="NCBI Taxonomy" id="755308"/>
    <lineage>
        <taxon>Archaea</taxon>
        <taxon>Methanobacteriati</taxon>
        <taxon>Methanobacteriota</taxon>
        <taxon>Stenosarchaea group</taxon>
        <taxon>Halobacteria</taxon>
        <taxon>Halobacteriales</taxon>
        <taxon>Halorubellaceae</taxon>
        <taxon>Halorubellus</taxon>
    </lineage>
</organism>
<dbReference type="Proteomes" id="UP001596395">
    <property type="component" value="Unassembled WGS sequence"/>
</dbReference>
<dbReference type="Gene3D" id="2.40.10.480">
    <property type="match status" value="1"/>
</dbReference>
<evidence type="ECO:0000259" key="2">
    <source>
        <dbReference type="Pfam" id="PF13360"/>
    </source>
</evidence>
<evidence type="ECO:0000313" key="4">
    <source>
        <dbReference type="Proteomes" id="UP001596395"/>
    </source>
</evidence>
<dbReference type="Gene3D" id="2.130.10.10">
    <property type="entry name" value="YVTN repeat-like/Quinoprotein amine dehydrogenase"/>
    <property type="match status" value="1"/>
</dbReference>
<reference evidence="3 4" key="1">
    <citation type="journal article" date="2019" name="Int. J. Syst. Evol. Microbiol.">
        <title>The Global Catalogue of Microorganisms (GCM) 10K type strain sequencing project: providing services to taxonomists for standard genome sequencing and annotation.</title>
        <authorList>
            <consortium name="The Broad Institute Genomics Platform"/>
            <consortium name="The Broad Institute Genome Sequencing Center for Infectious Disease"/>
            <person name="Wu L."/>
            <person name="Ma J."/>
        </authorList>
    </citation>
    <scope>NUCLEOTIDE SEQUENCE [LARGE SCALE GENOMIC DNA]</scope>
    <source>
        <strain evidence="3 4">GX26</strain>
    </source>
</reference>
<dbReference type="PANTHER" id="PTHR34512">
    <property type="entry name" value="CELL SURFACE PROTEIN"/>
    <property type="match status" value="1"/>
</dbReference>
<dbReference type="AlphaFoldDB" id="A0ABD5VLF3"/>
<evidence type="ECO:0000256" key="1">
    <source>
        <dbReference type="SAM" id="MobiDB-lite"/>
    </source>
</evidence>
<feature type="domain" description="Pyrrolo-quinoline quinone repeat" evidence="2">
    <location>
        <begin position="236"/>
        <end position="340"/>
    </location>
</feature>
<dbReference type="InterPro" id="IPR006311">
    <property type="entry name" value="TAT_signal"/>
</dbReference>
<feature type="compositionally biased region" description="Gly residues" evidence="1">
    <location>
        <begin position="29"/>
        <end position="38"/>
    </location>
</feature>
<protein>
    <submittedName>
        <fullName evidence="3">PQQ-binding-like beta-propeller repeat protein</fullName>
    </submittedName>
</protein>
<name>A0ABD5VLF3_9EURY</name>
<dbReference type="Pfam" id="PF13360">
    <property type="entry name" value="PQQ_2"/>
    <property type="match status" value="2"/>
</dbReference>
<sequence length="498" mass="50965">MTSRRRFLAVAGSTLGAVALAGCGVLTGGGDGDGGDGAAGTSTTAYDAFGPDPQYGGVETTRSEPNASPSGDPPSGDAVAWSIPVGVPVTARPVVAGDAMFLGTGEHDAAERPARDDELRPLFPGYVHAVGLDGERRFEYAAPAPVLDVAPVAGDDAGKSAGGTAGARAAGLGAYAVLGWYGGPGGVDHRLVRVTRGVPRWADATTDANRFLAASTADAVVTGTRDERVALTGERLTARSPSGGFRWRVESGDVLAGVGSGGRAYLTVGTRETRCLDVRTGETVWSYRGTPPTWTPRVQGDVVFVARNRRTGAGGHPLVALSAATGRERWTFAGSGDEAFTPVSATRESGDDDDGTADAVVYVAGTSGALWAVARGAARWRTTLSGRVVDGPVVAGGRVYATDTQGRLHALDAATGERAWAVDLRLPSRALDATRDGVVVLAASGRAGGDDAYRVRGYDHDGGERFGHDARGGLLAALAHDGRGYAVTDDGYLVAFDA</sequence>
<dbReference type="PANTHER" id="PTHR34512:SF30">
    <property type="entry name" value="OUTER MEMBRANE PROTEIN ASSEMBLY FACTOR BAMB"/>
    <property type="match status" value="1"/>
</dbReference>
<dbReference type="PROSITE" id="PS51257">
    <property type="entry name" value="PROKAR_LIPOPROTEIN"/>
    <property type="match status" value="1"/>
</dbReference>
<gene>
    <name evidence="3" type="ORF">ACFQGB_15635</name>
</gene>
<dbReference type="InterPro" id="IPR015943">
    <property type="entry name" value="WD40/YVTN_repeat-like_dom_sf"/>
</dbReference>
<keyword evidence="4" id="KW-1185">Reference proteome</keyword>